<evidence type="ECO:0000313" key="5">
    <source>
        <dbReference type="EMBL" id="VFK41248.1"/>
    </source>
</evidence>
<accession>A0A450YI58</accession>
<evidence type="ECO:0000256" key="2">
    <source>
        <dbReference type="ARBA" id="ARBA00023157"/>
    </source>
</evidence>
<sequence length="2751" mass="298114">MTNNANLVRTYTDRTYKHATMLRHQGKVIAFAMDDARRIYYTVLEMTTQDQETGVFDARYWSESPRELIFPAEISQVGYSLIANTPMPTVKRDTREEAAPGRLHDREIDPFLSSTARLTADAPFQVLSNGQYLYLFRQSLPTDHGDMVYKLADGGASGDPTRADVQFMTSDGDKVPLVNETLLCDRFILAGANLVNAREIRYRRSGHKTRPRGAKDSLGAMDMEKKPFFEPTHELDFIRDLQGGRFSVLLLPTSLPDVERWQFFTHNSATGRIDSVNLERSGEDGLFDTRGTRFYTSPDPQYRSAVFEKEPGQCPFTKRPLVPVASSTGHPEFCLAFDGDGDHVEIPPLEVDFEEITLEAWVWLDEPATSGTILRENWEDDIAFALYVGTDGKLAAGFDVGSTWTKVVDEGGVFPKERWAHVAASYDGRRMRLYRDGREVAVSSKDLDYALPDTITHWFLGKSFLDIDDWNGRIDEARIWNRACSVDDIDAYKGQRLLGAEPGLAGYWRLDEGSGAIAHDQTRGAHHGKLKGDPQWVASTAPLGDSPGMRRISFSIDGRNVTAGMSALLYFQQENAEGGDGVPGPLKKQARVMLSVPTSAESGDDRKPYLATLDLGVSRAGRLAQMPDVLALPTIDHDMSGKLERIAEKERALAALLGKKELVTTKVTASGIPERRPDSGASFGYSLSLSDNRAIVGNYGRNVTCIFERDTDNGPWKQTTLTGGGWFGYAVSISDDLAMIGDIYAGTSTSHQGTVTIFQRDSSGQWDKKQTLEAEGAERSSEGSSSSGFGSSISHFGNRVVIGAHQNHVDGHRLAGAAYVFERDGSGAWTQKQKLTASDAAGVDNFGCSVSLSGDRVVIGAYCKDKRIPHGFLASRVLSNVGAAYVFERDGSGTWRQKQKLMASDAAEKDYFGDSVSFSGDRVVISAYGADVDGSDRAGAVYVFERASNGQWNQIQKITASDGVAEAWFGGSVSMEGNLLVIGASGARIGGEIGTGASYVFERGSDGQWREKHKIIDSDGNAGDRFGRAVSVFGKEFAATNERDGVFFSGEAIPPSVLAQRDALQREIETLRADLGDNAAEGMPVLATDVSGLTVSGSLLRFAWADTAPRLFDRSDGLVGLYFRGASGQFRGAGFDPTASHALFELAAGGGNKVFLRARSAGADMNDAAIEVTDGATPDTCNLTIANIKRGITETWNNAPREAGELARVINGEAGKPVYVGRLASAISGAVTTLTLAGGIERALPSGANLKIGDALLTTGAALARKSTEVTVASATLEADAETPVHWIPYDYANAIAEPNRHALQAGSVLLRAHAPKAAGNDRLANGRAKRVKAGAGGVWVAEAPGSTYRFDGGKNHLALPDAKKGQMAIPGDGALEAWVRPGSGSGTGRVLHYHGDGAKYALGVTPHAPKSALRFDGGNDYARVEPAADLDLTEGTLEAWIRPEWALRDAFDSSIGNPGVVALRDANGTRCTLQVGCTRKEIGTYNGSVYKTWEVSLRENKWYHVALTEKGNVMKVYVDGDLIGEQENSFGSVTGKPLHVGSCDGAQEFFQGAIDEVRIWNVARSGDEISRYKDTALTGSTPGLVGCWRFTGGKARDYSGNGKHGALENFSDVNGALTESPIPAYHPFAAFGARFIRGREPVLADTWQHLAAVYNQAYALRFDGADDYLEVDHDTALDVTEDLTIEAIVRPEHLDGEQLIVAKGDPSREGRMPYCLKLTAGGGIEFSQEGEEGGVETLSASGELTVGNTRRIAVVRRKVTDMPTMGSGGLSGTDDVTGLASSGGYSDSDAEKIDDAIRNDYVGGKKKQKTRLERKRGGAAMPGNMADFTQGMMSARLEIEIYVDGRQVAGRTIDPAVFPDHNGKALYLGGSDRGLCFRGAISEIGIWSVARGPERLHQSPNENEYGLLAWWRFEENRGNVAPDAKGDNHAAIYGAQWIKDPDPRGSSLALYVNGERQKTETPDEDDALIEAGWGDAQFTLGAQRDGGEVKDAFSGEIEEVRIWRSRRTEEQILDNLFTRLKEEKQDLVGYYTFDDLNEAGTEVLDGGLLANHLLLGTGDAKPAETVSTAPIGTDTAEVRPALAGVGTQFHRAIDSAPAVAEYGDMQYDADGDFSGVMKRCYGYIDKGDWRLVTGYKVGNLVREWVGQVQFDPQVIGFIEGAPPVPSENMTFGTNGTGTGIYEGDGSGITFTQADEVTYGYSTGREQGYQSSMEFTSKTGGGATVSLITAPLGFGSSTEVVDGTAYVQGNISFESEGAHVQEQGFSRSVNRARSLEVTLGGNWEDPKKENQLNSYLGRRWAPANAGIALVQSETADMFALRLAHNRALVSYSLQPNPDIPRDWNLVPFPLNPRYVKQGTLDGKVGFTEQGQVVEDPDYENVAREYGEHSYFKPREAYALKRRIDREEQRLATYYENFDASPMSGFNRILTNNRIAGGAIGGMGALGALTSVVGGNIAAGLVGAAAGSAATVNAMVDVVRGNKDLARKFSKRNLANTYVWTADGGFYAEISETTDVVQESAGGSINFTSGASGGGGTEIKKPFLFEFEANAGINLGMTNTRSKTKEASRAFSLEVNIAPSGDLQYHRPDDGEGEYDEAGNPRNVHGRVDAYRFMTFYLDGSSDNYDALFNKVVDPIWLEQSASPFAMAMRGARNVDKKPPCWRVLHRVTFVSRVLPPFSDDLPPLEKTMRAENIDSNWQLIKTLEPFVRQHTGDLARFGQAVDDALRNYLPELYPHRMEVRQYMALYYGIAL</sequence>
<dbReference type="SMART" id="SM00560">
    <property type="entry name" value="LamGL"/>
    <property type="match status" value="2"/>
</dbReference>
<dbReference type="EMBL" id="CAADFT010000010">
    <property type="protein sequence ID" value="VFK41248.1"/>
    <property type="molecule type" value="Genomic_DNA"/>
</dbReference>
<dbReference type="Pfam" id="PF13385">
    <property type="entry name" value="Laminin_G_3"/>
    <property type="match status" value="2"/>
</dbReference>
<dbReference type="InterPro" id="IPR013517">
    <property type="entry name" value="FG-GAP"/>
</dbReference>
<keyword evidence="1" id="KW-0732">Signal</keyword>
<dbReference type="Gene3D" id="2.60.120.200">
    <property type="match status" value="5"/>
</dbReference>
<dbReference type="PANTHER" id="PTHR36220:SF1">
    <property type="entry name" value="GAMMA TUBULIN COMPLEX COMPONENT C-TERMINAL DOMAIN-CONTAINING PROTEIN"/>
    <property type="match status" value="1"/>
</dbReference>
<feature type="compositionally biased region" description="Basic and acidic residues" evidence="3">
    <location>
        <begin position="766"/>
        <end position="781"/>
    </location>
</feature>
<feature type="compositionally biased region" description="Basic residues" evidence="3">
    <location>
        <begin position="1805"/>
        <end position="1815"/>
    </location>
</feature>
<feature type="domain" description="LamG-like jellyroll fold" evidence="4">
    <location>
        <begin position="1437"/>
        <end position="1568"/>
    </location>
</feature>
<feature type="domain" description="LamG-like jellyroll fold" evidence="4">
    <location>
        <begin position="354"/>
        <end position="487"/>
    </location>
</feature>
<dbReference type="SUPFAM" id="SSF49899">
    <property type="entry name" value="Concanavalin A-like lectins/glucanases"/>
    <property type="match status" value="5"/>
</dbReference>
<feature type="region of interest" description="Disordered" evidence="3">
    <location>
        <begin position="766"/>
        <end position="790"/>
    </location>
</feature>
<name>A0A450YI58_9GAMM</name>
<dbReference type="InterPro" id="IPR006558">
    <property type="entry name" value="LamG-like"/>
</dbReference>
<dbReference type="PANTHER" id="PTHR36220">
    <property type="entry name" value="UNNAMED PRODUCT"/>
    <property type="match status" value="1"/>
</dbReference>
<feature type="region of interest" description="Disordered" evidence="3">
    <location>
        <begin position="1805"/>
        <end position="1826"/>
    </location>
</feature>
<dbReference type="InterPro" id="IPR028994">
    <property type="entry name" value="Integrin_alpha_N"/>
</dbReference>
<dbReference type="Gene3D" id="2.130.10.130">
    <property type="entry name" value="Integrin alpha, N-terminal"/>
    <property type="match status" value="2"/>
</dbReference>
<dbReference type="Pfam" id="PF14312">
    <property type="entry name" value="FG-GAP_2"/>
    <property type="match status" value="5"/>
</dbReference>
<reference evidence="5" key="1">
    <citation type="submission" date="2019-02" db="EMBL/GenBank/DDBJ databases">
        <authorList>
            <person name="Gruber-Vodicka R. H."/>
            <person name="Seah K. B. B."/>
        </authorList>
    </citation>
    <scope>NUCLEOTIDE SEQUENCE</scope>
    <source>
        <strain evidence="5">BECK_BZ125</strain>
    </source>
</reference>
<evidence type="ECO:0000256" key="3">
    <source>
        <dbReference type="SAM" id="MobiDB-lite"/>
    </source>
</evidence>
<evidence type="ECO:0000259" key="4">
    <source>
        <dbReference type="SMART" id="SM00560"/>
    </source>
</evidence>
<organism evidence="5">
    <name type="scientific">Candidatus Kentrum sp. TC</name>
    <dbReference type="NCBI Taxonomy" id="2126339"/>
    <lineage>
        <taxon>Bacteria</taxon>
        <taxon>Pseudomonadati</taxon>
        <taxon>Pseudomonadota</taxon>
        <taxon>Gammaproteobacteria</taxon>
        <taxon>Candidatus Kentrum</taxon>
    </lineage>
</organism>
<protein>
    <submittedName>
        <fullName evidence="5">FG-GAP repeat-containing protein</fullName>
    </submittedName>
</protein>
<dbReference type="SUPFAM" id="SSF69318">
    <property type="entry name" value="Integrin alpha N-terminal domain"/>
    <property type="match status" value="2"/>
</dbReference>
<proteinExistence type="predicted"/>
<dbReference type="InterPro" id="IPR013320">
    <property type="entry name" value="ConA-like_dom_sf"/>
</dbReference>
<keyword evidence="2" id="KW-1015">Disulfide bond</keyword>
<evidence type="ECO:0000256" key="1">
    <source>
        <dbReference type="ARBA" id="ARBA00022729"/>
    </source>
</evidence>
<gene>
    <name evidence="5" type="ORF">BECKTC1821E_GA0114239_101034</name>
</gene>